<dbReference type="Gene3D" id="3.30.230.10">
    <property type="match status" value="1"/>
</dbReference>
<comment type="function">
    <text evidence="7">Catalyzes the ATP-dependent phosphorylation of L-homoserine to L-homoserine phosphate.</text>
</comment>
<accession>A0A915YK17</accession>
<feature type="binding site" evidence="7">
    <location>
        <begin position="99"/>
        <end position="109"/>
    </location>
    <ligand>
        <name>ATP</name>
        <dbReference type="ChEBI" id="CHEBI:30616"/>
    </ligand>
</feature>
<keyword evidence="3 7" id="KW-0791">Threonine biosynthesis</keyword>
<keyword evidence="2 7" id="KW-0808">Transferase</keyword>
<evidence type="ECO:0000259" key="8">
    <source>
        <dbReference type="Pfam" id="PF00288"/>
    </source>
</evidence>
<evidence type="ECO:0000256" key="4">
    <source>
        <dbReference type="ARBA" id="ARBA00022741"/>
    </source>
</evidence>
<dbReference type="PRINTS" id="PR00958">
    <property type="entry name" value="HOMSERKINASE"/>
</dbReference>
<dbReference type="GO" id="GO:0004413">
    <property type="term" value="F:homoserine kinase activity"/>
    <property type="evidence" value="ECO:0007669"/>
    <property type="project" value="UniProtKB-UniRule"/>
</dbReference>
<dbReference type="PANTHER" id="PTHR20861:SF1">
    <property type="entry name" value="HOMOSERINE KINASE"/>
    <property type="match status" value="1"/>
</dbReference>
<protein>
    <recommendedName>
        <fullName evidence="7">Homoserine kinase</fullName>
        <shortName evidence="7">HK</shortName>
        <shortName evidence="7">HSK</shortName>
        <ecNumber evidence="7">2.7.1.39</ecNumber>
    </recommendedName>
</protein>
<comment type="similarity">
    <text evidence="7">Belongs to the GHMP kinase family. Homoserine kinase subfamily.</text>
</comment>
<keyword evidence="11" id="KW-1185">Reference proteome</keyword>
<dbReference type="GO" id="GO:0009088">
    <property type="term" value="P:threonine biosynthetic process"/>
    <property type="evidence" value="ECO:0007669"/>
    <property type="project" value="UniProtKB-UniRule"/>
</dbReference>
<dbReference type="GO" id="GO:0005524">
    <property type="term" value="F:ATP binding"/>
    <property type="evidence" value="ECO:0007669"/>
    <property type="project" value="UniProtKB-UniRule"/>
</dbReference>
<keyword evidence="7" id="KW-0963">Cytoplasm</keyword>
<dbReference type="HAMAP" id="MF_00384">
    <property type="entry name" value="Homoser_kinase"/>
    <property type="match status" value="1"/>
</dbReference>
<comment type="catalytic activity">
    <reaction evidence="7">
        <text>L-homoserine + ATP = O-phospho-L-homoserine + ADP + H(+)</text>
        <dbReference type="Rhea" id="RHEA:13985"/>
        <dbReference type="ChEBI" id="CHEBI:15378"/>
        <dbReference type="ChEBI" id="CHEBI:30616"/>
        <dbReference type="ChEBI" id="CHEBI:57476"/>
        <dbReference type="ChEBI" id="CHEBI:57590"/>
        <dbReference type="ChEBI" id="CHEBI:456216"/>
        <dbReference type="EC" id="2.7.1.39"/>
    </reaction>
</comment>
<dbReference type="AlphaFoldDB" id="A0A915YK17"/>
<dbReference type="SUPFAM" id="SSF55060">
    <property type="entry name" value="GHMP Kinase, C-terminal domain"/>
    <property type="match status" value="1"/>
</dbReference>
<dbReference type="InterPro" id="IPR013750">
    <property type="entry name" value="GHMP_kinase_C_dom"/>
</dbReference>
<keyword evidence="6 7" id="KW-0067">ATP-binding</keyword>
<name>A0A915YK17_9BACT</name>
<comment type="pathway">
    <text evidence="7">Amino-acid biosynthesis; L-threonine biosynthesis; L-threonine from L-aspartate: step 4/5.</text>
</comment>
<dbReference type="GO" id="GO:0005737">
    <property type="term" value="C:cytoplasm"/>
    <property type="evidence" value="ECO:0007669"/>
    <property type="project" value="UniProtKB-SubCell"/>
</dbReference>
<dbReference type="Gene3D" id="3.30.70.890">
    <property type="entry name" value="GHMP kinase, C-terminal domain"/>
    <property type="match status" value="1"/>
</dbReference>
<keyword evidence="4 7" id="KW-0547">Nucleotide-binding</keyword>
<dbReference type="Proteomes" id="UP001060919">
    <property type="component" value="Chromosome"/>
</dbReference>
<dbReference type="InterPro" id="IPR006204">
    <property type="entry name" value="GHMP_kinase_N_dom"/>
</dbReference>
<dbReference type="InterPro" id="IPR000870">
    <property type="entry name" value="Homoserine_kinase"/>
</dbReference>
<dbReference type="NCBIfam" id="NF002288">
    <property type="entry name" value="PRK01212.1-4"/>
    <property type="match status" value="1"/>
</dbReference>
<dbReference type="EMBL" id="AP026867">
    <property type="protein sequence ID" value="BDS14434.1"/>
    <property type="molecule type" value="Genomic_DNA"/>
</dbReference>
<comment type="subcellular location">
    <subcellularLocation>
        <location evidence="7">Cytoplasm</location>
    </subcellularLocation>
</comment>
<dbReference type="InterPro" id="IPR014721">
    <property type="entry name" value="Ribsml_uS5_D2-typ_fold_subgr"/>
</dbReference>
<evidence type="ECO:0000259" key="9">
    <source>
        <dbReference type="Pfam" id="PF08544"/>
    </source>
</evidence>
<gene>
    <name evidence="7" type="primary">thrB</name>
    <name evidence="10" type="ORF">AsAng_0052140</name>
</gene>
<dbReference type="PANTHER" id="PTHR20861">
    <property type="entry name" value="HOMOSERINE/4-DIPHOSPHOCYTIDYL-2-C-METHYL-D-ERYTHRITOL KINASE"/>
    <property type="match status" value="1"/>
</dbReference>
<dbReference type="SUPFAM" id="SSF54211">
    <property type="entry name" value="Ribosomal protein S5 domain 2-like"/>
    <property type="match status" value="1"/>
</dbReference>
<dbReference type="Pfam" id="PF08544">
    <property type="entry name" value="GHMP_kinases_C"/>
    <property type="match status" value="1"/>
</dbReference>
<evidence type="ECO:0000256" key="7">
    <source>
        <dbReference type="HAMAP-Rule" id="MF_00384"/>
    </source>
</evidence>
<dbReference type="EC" id="2.7.1.39" evidence="7"/>
<feature type="domain" description="GHMP kinase N-terminal" evidence="8">
    <location>
        <begin position="76"/>
        <end position="143"/>
    </location>
</feature>
<proteinExistence type="inferred from homology"/>
<organism evidence="10 11">
    <name type="scientific">Aureispira anguillae</name>
    <dbReference type="NCBI Taxonomy" id="2864201"/>
    <lineage>
        <taxon>Bacteria</taxon>
        <taxon>Pseudomonadati</taxon>
        <taxon>Bacteroidota</taxon>
        <taxon>Saprospiria</taxon>
        <taxon>Saprospirales</taxon>
        <taxon>Saprospiraceae</taxon>
        <taxon>Aureispira</taxon>
    </lineage>
</organism>
<dbReference type="KEGG" id="aup:AsAng_0052140"/>
<evidence type="ECO:0000313" key="10">
    <source>
        <dbReference type="EMBL" id="BDS14434.1"/>
    </source>
</evidence>
<feature type="domain" description="GHMP kinase C-terminal" evidence="9">
    <location>
        <begin position="219"/>
        <end position="295"/>
    </location>
</feature>
<evidence type="ECO:0000256" key="2">
    <source>
        <dbReference type="ARBA" id="ARBA00022679"/>
    </source>
</evidence>
<dbReference type="Pfam" id="PF00288">
    <property type="entry name" value="GHMP_kinases_N"/>
    <property type="match status" value="1"/>
</dbReference>
<evidence type="ECO:0000313" key="11">
    <source>
        <dbReference type="Proteomes" id="UP001060919"/>
    </source>
</evidence>
<dbReference type="InterPro" id="IPR020568">
    <property type="entry name" value="Ribosomal_Su5_D2-typ_SF"/>
</dbReference>
<dbReference type="RefSeq" id="WP_264789648.1">
    <property type="nucleotide sequence ID" value="NZ_AP026867.1"/>
</dbReference>
<evidence type="ECO:0000256" key="3">
    <source>
        <dbReference type="ARBA" id="ARBA00022697"/>
    </source>
</evidence>
<evidence type="ECO:0000256" key="1">
    <source>
        <dbReference type="ARBA" id="ARBA00022605"/>
    </source>
</evidence>
<sequence length="318" mass="34225">MKFKSNFKIIAPATISNLACGLDALGLALETPQDEIIVKPIDKPGIHIVSILNNKTKLPLDTNKNAAGISAQLLLDFLKKEHNLEKDSGLSLSINKKVAVGHGLGSSSASAVGGAFAVNEAFGSPLTKRELLPFAAQAEQIVEKQFRINSILPSLLGGIILTRDHASYDFHRLPLIRGLHIVAIAPTNIIMNRQQNSTKLPSQINLKSAIQQSANLAALIQAFYTSDLELLSRSLTDHLAEAHWKDAIPYFEELKNAALKNKALGCSLAGSGSGVFALCKNSLEAEQVAEAMKDIYTSNKIRHSIIVSKINHTGVQIA</sequence>
<reference evidence="10" key="1">
    <citation type="submission" date="2022-09" db="EMBL/GenBank/DDBJ databases">
        <title>Aureispira anguillicida sp. nov., isolated from Leptocephalus of Japanese eel Anguilla japonica.</title>
        <authorList>
            <person name="Yuasa K."/>
            <person name="Mekata T."/>
            <person name="Ikunari K."/>
        </authorList>
    </citation>
    <scope>NUCLEOTIDE SEQUENCE</scope>
    <source>
        <strain evidence="10">EL160426</strain>
    </source>
</reference>
<evidence type="ECO:0000256" key="5">
    <source>
        <dbReference type="ARBA" id="ARBA00022777"/>
    </source>
</evidence>
<keyword evidence="1 7" id="KW-0028">Amino-acid biosynthesis</keyword>
<dbReference type="InterPro" id="IPR036554">
    <property type="entry name" value="GHMP_kinase_C_sf"/>
</dbReference>
<evidence type="ECO:0000256" key="6">
    <source>
        <dbReference type="ARBA" id="ARBA00022840"/>
    </source>
</evidence>
<keyword evidence="5 7" id="KW-0418">Kinase</keyword>